<evidence type="ECO:0000313" key="2">
    <source>
        <dbReference type="Proteomes" id="UP001229421"/>
    </source>
</evidence>
<name>A0AAD8L9S8_TARER</name>
<dbReference type="EMBL" id="JAUHHV010000001">
    <property type="protein sequence ID" value="KAK1436978.1"/>
    <property type="molecule type" value="Genomic_DNA"/>
</dbReference>
<reference evidence="1" key="1">
    <citation type="journal article" date="2023" name="bioRxiv">
        <title>Improved chromosome-level genome assembly for marigold (Tagetes erecta).</title>
        <authorList>
            <person name="Jiang F."/>
            <person name="Yuan L."/>
            <person name="Wang S."/>
            <person name="Wang H."/>
            <person name="Xu D."/>
            <person name="Wang A."/>
            <person name="Fan W."/>
        </authorList>
    </citation>
    <scope>NUCLEOTIDE SEQUENCE</scope>
    <source>
        <strain evidence="1">WSJ</strain>
        <tissue evidence="1">Leaf</tissue>
    </source>
</reference>
<evidence type="ECO:0000313" key="1">
    <source>
        <dbReference type="EMBL" id="KAK1436978.1"/>
    </source>
</evidence>
<gene>
    <name evidence="1" type="ORF">QVD17_02762</name>
</gene>
<dbReference type="AlphaFoldDB" id="A0AAD8L9S8"/>
<proteinExistence type="predicted"/>
<comment type="caution">
    <text evidence="1">The sequence shown here is derived from an EMBL/GenBank/DDBJ whole genome shotgun (WGS) entry which is preliminary data.</text>
</comment>
<protein>
    <submittedName>
        <fullName evidence="1">Uncharacterized protein</fullName>
    </submittedName>
</protein>
<accession>A0AAD8L9S8</accession>
<sequence>MVMVVGATVVEILRLQAMATVVVCGFICERLRCNEEWDRKGSTICGGGGGGAMYMFRAAVVVAICDGVLLEWWCFPVYSLSPPHPNFSNTCKIEDKKKP</sequence>
<dbReference type="Proteomes" id="UP001229421">
    <property type="component" value="Unassembled WGS sequence"/>
</dbReference>
<keyword evidence="2" id="KW-1185">Reference proteome</keyword>
<organism evidence="1 2">
    <name type="scientific">Tagetes erecta</name>
    <name type="common">African marigold</name>
    <dbReference type="NCBI Taxonomy" id="13708"/>
    <lineage>
        <taxon>Eukaryota</taxon>
        <taxon>Viridiplantae</taxon>
        <taxon>Streptophyta</taxon>
        <taxon>Embryophyta</taxon>
        <taxon>Tracheophyta</taxon>
        <taxon>Spermatophyta</taxon>
        <taxon>Magnoliopsida</taxon>
        <taxon>eudicotyledons</taxon>
        <taxon>Gunneridae</taxon>
        <taxon>Pentapetalae</taxon>
        <taxon>asterids</taxon>
        <taxon>campanulids</taxon>
        <taxon>Asterales</taxon>
        <taxon>Asteraceae</taxon>
        <taxon>Asteroideae</taxon>
        <taxon>Heliantheae alliance</taxon>
        <taxon>Tageteae</taxon>
        <taxon>Tagetes</taxon>
    </lineage>
</organism>